<sequence length="99" mass="11496">MSIALMSTPIVPWMGGKRRLAKRILSCFPEHKCYVEPFCGGAALFFSKEPSKVAVLNDINGDLINLYRVVKYRLEEFIRQFKWALSSRQLFDWLKETPP</sequence>
<reference evidence="4 5" key="1">
    <citation type="journal article" date="2006" name="Genome Res.">
        <title>Massive genome erosion and functional adaptations provide insights into the symbiotic lifestyle of Sodalis glossinidius in the tsetse host.</title>
        <authorList>
            <person name="Toh H."/>
            <person name="Weiss B.L."/>
            <person name="Perkin S.A.H."/>
            <person name="Yamashita A."/>
            <person name="Oshima K."/>
            <person name="Hattori M."/>
            <person name="Aksoy S."/>
        </authorList>
    </citation>
    <scope>NUCLEOTIDE SEQUENCE [LARGE SCALE GENOMIC DNA]</scope>
    <source>
        <strain evidence="5">morsitans</strain>
    </source>
</reference>
<dbReference type="Proteomes" id="UP000001932">
    <property type="component" value="Chromosome"/>
</dbReference>
<dbReference type="InterPro" id="IPR012327">
    <property type="entry name" value="MeTrfase_D12"/>
</dbReference>
<dbReference type="Gene3D" id="3.40.50.150">
    <property type="entry name" value="Vaccinia Virus protein VP39"/>
    <property type="match status" value="1"/>
</dbReference>
<dbReference type="GO" id="GO:0006298">
    <property type="term" value="P:mismatch repair"/>
    <property type="evidence" value="ECO:0007669"/>
    <property type="project" value="TreeGrafter"/>
</dbReference>
<name>Q2NUV9_SODGM</name>
<dbReference type="PRINTS" id="PR00505">
    <property type="entry name" value="D12N6MTFRASE"/>
</dbReference>
<keyword evidence="5" id="KW-1185">Reference proteome</keyword>
<dbReference type="GO" id="GO:0032259">
    <property type="term" value="P:methylation"/>
    <property type="evidence" value="ECO:0007669"/>
    <property type="project" value="UniProtKB-KW"/>
</dbReference>
<keyword evidence="1 4" id="KW-0489">Methyltransferase</keyword>
<dbReference type="AlphaFoldDB" id="Q2NUV9"/>
<dbReference type="SUPFAM" id="SSF53335">
    <property type="entry name" value="S-adenosyl-L-methionine-dependent methyltransferases"/>
    <property type="match status" value="1"/>
</dbReference>
<dbReference type="PANTHER" id="PTHR30481">
    <property type="entry name" value="DNA ADENINE METHYLASE"/>
    <property type="match status" value="1"/>
</dbReference>
<dbReference type="GO" id="GO:0009007">
    <property type="term" value="F:site-specific DNA-methyltransferase (adenine-specific) activity"/>
    <property type="evidence" value="ECO:0007669"/>
    <property type="project" value="UniProtKB-EC"/>
</dbReference>
<evidence type="ECO:0000313" key="4">
    <source>
        <dbReference type="EMBL" id="BAE74066.1"/>
    </source>
</evidence>
<dbReference type="Pfam" id="PF02086">
    <property type="entry name" value="MethyltransfD12"/>
    <property type="match status" value="1"/>
</dbReference>
<dbReference type="GO" id="GO:1904047">
    <property type="term" value="F:S-adenosyl-L-methionine binding"/>
    <property type="evidence" value="ECO:0007669"/>
    <property type="project" value="TreeGrafter"/>
</dbReference>
<dbReference type="GO" id="GO:0043565">
    <property type="term" value="F:sequence-specific DNA binding"/>
    <property type="evidence" value="ECO:0007669"/>
    <property type="project" value="TreeGrafter"/>
</dbReference>
<keyword evidence="3" id="KW-0949">S-adenosyl-L-methionine</keyword>
<dbReference type="KEGG" id="sgl:SG0791"/>
<protein>
    <submittedName>
        <fullName evidence="4">Phage DNA adenine methylase</fullName>
    </submittedName>
</protein>
<organism evidence="4 5">
    <name type="scientific">Sodalis glossinidius (strain morsitans)</name>
    <dbReference type="NCBI Taxonomy" id="343509"/>
    <lineage>
        <taxon>Bacteria</taxon>
        <taxon>Pseudomonadati</taxon>
        <taxon>Pseudomonadota</taxon>
        <taxon>Gammaproteobacteria</taxon>
        <taxon>Enterobacterales</taxon>
        <taxon>Bruguierivoracaceae</taxon>
        <taxon>Sodalis</taxon>
    </lineage>
</organism>
<dbReference type="HOGENOM" id="CLU_160009_0_0_6"/>
<evidence type="ECO:0000313" key="5">
    <source>
        <dbReference type="Proteomes" id="UP000001932"/>
    </source>
</evidence>
<dbReference type="GO" id="GO:0009307">
    <property type="term" value="P:DNA restriction-modification system"/>
    <property type="evidence" value="ECO:0007669"/>
    <property type="project" value="InterPro"/>
</dbReference>
<dbReference type="REBASE" id="11824">
    <property type="entry name" value="M.SglORF791P"/>
</dbReference>
<keyword evidence="2" id="KW-0808">Transferase</keyword>
<dbReference type="EMBL" id="AP008232">
    <property type="protein sequence ID" value="BAE74066.1"/>
    <property type="molecule type" value="Genomic_DNA"/>
</dbReference>
<dbReference type="eggNOG" id="COG0338">
    <property type="taxonomic scope" value="Bacteria"/>
</dbReference>
<dbReference type="PANTHER" id="PTHR30481:SF4">
    <property type="entry name" value="SITE-SPECIFIC DNA-METHYLTRANSFERASE (ADENINE-SPECIFIC)"/>
    <property type="match status" value="1"/>
</dbReference>
<evidence type="ECO:0000256" key="3">
    <source>
        <dbReference type="ARBA" id="ARBA00022691"/>
    </source>
</evidence>
<evidence type="ECO:0000256" key="2">
    <source>
        <dbReference type="ARBA" id="ARBA00022679"/>
    </source>
</evidence>
<gene>
    <name evidence="4" type="ordered locus">SG0791</name>
</gene>
<dbReference type="InterPro" id="IPR029063">
    <property type="entry name" value="SAM-dependent_MTases_sf"/>
</dbReference>
<proteinExistence type="predicted"/>
<evidence type="ECO:0000256" key="1">
    <source>
        <dbReference type="ARBA" id="ARBA00022603"/>
    </source>
</evidence>
<accession>Q2NUV9</accession>